<protein>
    <submittedName>
        <fullName evidence="1">Uncharacterized protein</fullName>
    </submittedName>
</protein>
<evidence type="ECO:0000313" key="1">
    <source>
        <dbReference type="EMBL" id="GAA5805159.1"/>
    </source>
</evidence>
<reference evidence="1 2" key="1">
    <citation type="submission" date="2024-04" db="EMBL/GenBank/DDBJ databases">
        <title>genome sequences of Mucor flavus KT1a and Helicostylum pulchrum KT1b strains isolation_sourced from the surface of a dry-aged beef.</title>
        <authorList>
            <person name="Toyotome T."/>
            <person name="Hosono M."/>
            <person name="Torimaru M."/>
            <person name="Fukuda K."/>
            <person name="Mikami N."/>
        </authorList>
    </citation>
    <scope>NUCLEOTIDE SEQUENCE [LARGE SCALE GENOMIC DNA]</scope>
    <source>
        <strain evidence="1 2">KT1b</strain>
    </source>
</reference>
<keyword evidence="2" id="KW-1185">Reference proteome</keyword>
<proteinExistence type="predicted"/>
<accession>A0ABP9YDY2</accession>
<name>A0ABP9YDY2_9FUNG</name>
<gene>
    <name evidence="1" type="ORF">HPULCUR_010672</name>
</gene>
<comment type="caution">
    <text evidence="1">The sequence shown here is derived from an EMBL/GenBank/DDBJ whole genome shotgun (WGS) entry which is preliminary data.</text>
</comment>
<evidence type="ECO:0000313" key="2">
    <source>
        <dbReference type="Proteomes" id="UP001476247"/>
    </source>
</evidence>
<dbReference type="Proteomes" id="UP001476247">
    <property type="component" value="Unassembled WGS sequence"/>
</dbReference>
<sequence length="390" mass="45130">MTKSVRVKGVRRDYCYYSWLQQSLLSDTPCLDYFSFANEVNNNRRTTNALYADLLRTITSQKQTKKVYKAASESLSKYKDREMAPPFNTFKEDYGNYWGKRKQDEAKEHQQITDQQQSTLNSINSMALTSLENYATQVYDDIRCYSNDDDIEMVQNIASTSKLLSSDLVGYIEVIDLTSETIREMLEQLDPQMHLGIMLASTITPFTMSEYGLEIINAFSGTSPSRMALRKTLIEYGPKLYHDNIVNADRAFVEVTVRHFMDFMDSNRNPLLFPTNERSSCIDTTAFIINRLFISHNDIVKLNWIECEHCTTSTRKWDGILIKVDDHVVSTCLIEFAGGIQCNSISTKEKSDITKIYKNMKKIIKNLPDNIPKRVYCVRFFGKRDYHNLE</sequence>
<dbReference type="EMBL" id="BAABUJ010000042">
    <property type="protein sequence ID" value="GAA5805159.1"/>
    <property type="molecule type" value="Genomic_DNA"/>
</dbReference>
<organism evidence="1 2">
    <name type="scientific">Helicostylum pulchrum</name>
    <dbReference type="NCBI Taxonomy" id="562976"/>
    <lineage>
        <taxon>Eukaryota</taxon>
        <taxon>Fungi</taxon>
        <taxon>Fungi incertae sedis</taxon>
        <taxon>Mucoromycota</taxon>
        <taxon>Mucoromycotina</taxon>
        <taxon>Mucoromycetes</taxon>
        <taxon>Mucorales</taxon>
        <taxon>Mucorineae</taxon>
        <taxon>Mucoraceae</taxon>
        <taxon>Helicostylum</taxon>
    </lineage>
</organism>